<proteinExistence type="predicted"/>
<comment type="caution">
    <text evidence="1">The sequence shown here is derived from an EMBL/GenBank/DDBJ whole genome shotgun (WGS) entry which is preliminary data.</text>
</comment>
<organism evidence="1">
    <name type="scientific">invertebrate metagenome</name>
    <dbReference type="NCBI Taxonomy" id="1711999"/>
    <lineage>
        <taxon>unclassified sequences</taxon>
        <taxon>metagenomes</taxon>
        <taxon>organismal metagenomes</taxon>
    </lineage>
</organism>
<name>A0A2H9T2X2_9ZZZZ</name>
<gene>
    <name evidence="1" type="ORF">CI610_03500</name>
</gene>
<dbReference type="AlphaFoldDB" id="A0A2H9T2X2"/>
<protein>
    <submittedName>
        <fullName evidence="1">Uncharacterized protein</fullName>
    </submittedName>
</protein>
<sequence>MPPTCSKSLNNPDEPRAGLAEVSLSLIRVSSSTSLILIWDWLTDALNSAKLMGATAINPANIQKRYNLLCCIIAFFIDEMNLK</sequence>
<accession>A0A2H9T2X2</accession>
<reference evidence="1" key="1">
    <citation type="journal article" date="2017" name="Appl. Environ. Microbiol.">
        <title>Molecular characterization of an Endozoicomonas-like organism causing infection in king scallop Pecten maximus L.</title>
        <authorList>
            <person name="Cano I."/>
            <person name="van Aerle R."/>
            <person name="Ross S."/>
            <person name="Verner-Jeffreys D.W."/>
            <person name="Paley R.K."/>
            <person name="Rimmer G."/>
            <person name="Ryder D."/>
            <person name="Hooper P."/>
            <person name="Stone D."/>
            <person name="Feist S.W."/>
        </authorList>
    </citation>
    <scope>NUCLEOTIDE SEQUENCE</scope>
</reference>
<dbReference type="EMBL" id="NSIT01000499">
    <property type="protein sequence ID" value="PJE77576.1"/>
    <property type="molecule type" value="Genomic_DNA"/>
</dbReference>
<evidence type="ECO:0000313" key="1">
    <source>
        <dbReference type="EMBL" id="PJE77576.1"/>
    </source>
</evidence>